<comment type="caution">
    <text evidence="1">The sequence shown here is derived from an EMBL/GenBank/DDBJ whole genome shotgun (WGS) entry which is preliminary data.</text>
</comment>
<evidence type="ECO:0000313" key="2">
    <source>
        <dbReference type="Proteomes" id="UP000178162"/>
    </source>
</evidence>
<dbReference type="STRING" id="1802595.A2134_00855"/>
<dbReference type="PANTHER" id="PTHR38659">
    <property type="entry name" value="METAL-DEPENDENT PHOSPHOHYDROLASE"/>
    <property type="match status" value="1"/>
</dbReference>
<name>A0A1G1WET6_9BACT</name>
<accession>A0A1G1WET6</accession>
<sequence>MNRQDAIKVVDELAKSPNIHKHLLAAEAAMVALYDYFEKQDKVDQGSREEWGIVGLLHDADYEATDKDLDRHTDVVTEKIKGKVSQEVIDAIAGHADKAERRTLMAKAIYAADELTGLIVAAALVRPDKELEGLTADSVLKRFKEPSFAKGANREQIKTCESELEIELSNFVDIVLNSMKKINWKLGL</sequence>
<evidence type="ECO:0008006" key="3">
    <source>
        <dbReference type="Google" id="ProtNLM"/>
    </source>
</evidence>
<protein>
    <recommendedName>
        <fullName evidence="3">HD domain-containing protein</fullName>
    </recommendedName>
</protein>
<dbReference type="Proteomes" id="UP000178162">
    <property type="component" value="Unassembled WGS sequence"/>
</dbReference>
<evidence type="ECO:0000313" key="1">
    <source>
        <dbReference type="EMBL" id="OGY26141.1"/>
    </source>
</evidence>
<dbReference type="AlphaFoldDB" id="A0A1G1WET6"/>
<organism evidence="1 2">
    <name type="scientific">Candidatus Woykebacteria bacterium RBG_16_39_9b</name>
    <dbReference type="NCBI Taxonomy" id="1802595"/>
    <lineage>
        <taxon>Bacteria</taxon>
        <taxon>Candidatus Woykeibacteriota</taxon>
    </lineage>
</organism>
<gene>
    <name evidence="1" type="ORF">A2134_00855</name>
</gene>
<dbReference type="PANTHER" id="PTHR38659:SF1">
    <property type="entry name" value="METAL DEPENDENT PHOSPHOHYDROLASE"/>
    <property type="match status" value="1"/>
</dbReference>
<proteinExistence type="predicted"/>
<dbReference type="EMBL" id="MHCR01000001">
    <property type="protein sequence ID" value="OGY26141.1"/>
    <property type="molecule type" value="Genomic_DNA"/>
</dbReference>
<dbReference type="SUPFAM" id="SSF109604">
    <property type="entry name" value="HD-domain/PDEase-like"/>
    <property type="match status" value="1"/>
</dbReference>
<reference evidence="1 2" key="1">
    <citation type="journal article" date="2016" name="Nat. Commun.">
        <title>Thousands of microbial genomes shed light on interconnected biogeochemical processes in an aquifer system.</title>
        <authorList>
            <person name="Anantharaman K."/>
            <person name="Brown C.T."/>
            <person name="Hug L.A."/>
            <person name="Sharon I."/>
            <person name="Castelle C.J."/>
            <person name="Probst A.J."/>
            <person name="Thomas B.C."/>
            <person name="Singh A."/>
            <person name="Wilkins M.J."/>
            <person name="Karaoz U."/>
            <person name="Brodie E.L."/>
            <person name="Williams K.H."/>
            <person name="Hubbard S.S."/>
            <person name="Banfield J.F."/>
        </authorList>
    </citation>
    <scope>NUCLEOTIDE SEQUENCE [LARGE SCALE GENOMIC DNA]</scope>
</reference>